<dbReference type="Gene3D" id="3.30.200.20">
    <property type="entry name" value="Phosphorylase Kinase, domain 1"/>
    <property type="match status" value="1"/>
</dbReference>
<dbReference type="CDD" id="cd05154">
    <property type="entry name" value="ACAD10_11_N-like"/>
    <property type="match status" value="1"/>
</dbReference>
<sequence length="342" mass="38053">MPVPHQRDPELTRERLRAWLPGGPAVGPVSIPGSGFSTETLIFEASWPDRDRRLVARVAGPGHRLYPQARLDVEFQVMRVLGRGADVPVPAVHWYEDDPAILGGPFFVMDHVDGRTPADLPSYHREGWVADLPEKDRARLWWSGVETLRRIHSLDASDLAFADLPVTGPNRGASGLERQLDHYEEHLGFFDAEPALARDALAWLREHRPPEPPAPSLLWGDARLGNMLFTASGRPAAVLDWEMTSLGDPESDLAWYLYLDRHLSEGIGAARLPGLPDREETVAGYEKSSGRPVRHLHYYEVFAGFRLMLITARLTRLLRANGTVGPGFPLARNTAALLARTL</sequence>
<name>A0ABW1CST3_9ACTN</name>
<dbReference type="SUPFAM" id="SSF56112">
    <property type="entry name" value="Protein kinase-like (PK-like)"/>
    <property type="match status" value="1"/>
</dbReference>
<organism evidence="2 3">
    <name type="scientific">Nonomuraea insulae</name>
    <dbReference type="NCBI Taxonomy" id="1616787"/>
    <lineage>
        <taxon>Bacteria</taxon>
        <taxon>Bacillati</taxon>
        <taxon>Actinomycetota</taxon>
        <taxon>Actinomycetes</taxon>
        <taxon>Streptosporangiales</taxon>
        <taxon>Streptosporangiaceae</taxon>
        <taxon>Nonomuraea</taxon>
    </lineage>
</organism>
<evidence type="ECO:0000259" key="1">
    <source>
        <dbReference type="Pfam" id="PF01636"/>
    </source>
</evidence>
<dbReference type="Gene3D" id="3.90.1200.10">
    <property type="match status" value="1"/>
</dbReference>
<dbReference type="EMBL" id="JBHSPA010000031">
    <property type="protein sequence ID" value="MFC5827886.1"/>
    <property type="molecule type" value="Genomic_DNA"/>
</dbReference>
<feature type="domain" description="Aminoglycoside phosphotransferase" evidence="1">
    <location>
        <begin position="50"/>
        <end position="272"/>
    </location>
</feature>
<evidence type="ECO:0000313" key="2">
    <source>
        <dbReference type="EMBL" id="MFC5827886.1"/>
    </source>
</evidence>
<accession>A0ABW1CST3</accession>
<evidence type="ECO:0000313" key="3">
    <source>
        <dbReference type="Proteomes" id="UP001596058"/>
    </source>
</evidence>
<gene>
    <name evidence="2" type="ORF">ACFPZ3_28830</name>
</gene>
<protein>
    <submittedName>
        <fullName evidence="2">Phosphotransferase family protein</fullName>
    </submittedName>
</protein>
<dbReference type="PANTHER" id="PTHR21310:SF40">
    <property type="entry name" value="AMINOGLYCOSIDE PHOSPHOTRANSFERASE DOMAIN-CONTAINING PROTEIN-RELATED"/>
    <property type="match status" value="1"/>
</dbReference>
<dbReference type="InterPro" id="IPR051678">
    <property type="entry name" value="AGP_Transferase"/>
</dbReference>
<dbReference type="RefSeq" id="WP_379517386.1">
    <property type="nucleotide sequence ID" value="NZ_JBHSPA010000031.1"/>
</dbReference>
<dbReference type="Proteomes" id="UP001596058">
    <property type="component" value="Unassembled WGS sequence"/>
</dbReference>
<dbReference type="PANTHER" id="PTHR21310">
    <property type="entry name" value="AMINOGLYCOSIDE PHOSPHOTRANSFERASE-RELATED-RELATED"/>
    <property type="match status" value="1"/>
</dbReference>
<dbReference type="InterPro" id="IPR011009">
    <property type="entry name" value="Kinase-like_dom_sf"/>
</dbReference>
<reference evidence="3" key="1">
    <citation type="journal article" date="2019" name="Int. J. Syst. Evol. Microbiol.">
        <title>The Global Catalogue of Microorganisms (GCM) 10K type strain sequencing project: providing services to taxonomists for standard genome sequencing and annotation.</title>
        <authorList>
            <consortium name="The Broad Institute Genomics Platform"/>
            <consortium name="The Broad Institute Genome Sequencing Center for Infectious Disease"/>
            <person name="Wu L."/>
            <person name="Ma J."/>
        </authorList>
    </citation>
    <scope>NUCLEOTIDE SEQUENCE [LARGE SCALE GENOMIC DNA]</scope>
    <source>
        <strain evidence="3">CCUG 53903</strain>
    </source>
</reference>
<dbReference type="Pfam" id="PF01636">
    <property type="entry name" value="APH"/>
    <property type="match status" value="1"/>
</dbReference>
<dbReference type="InterPro" id="IPR002575">
    <property type="entry name" value="Aminoglycoside_PTrfase"/>
</dbReference>
<proteinExistence type="predicted"/>
<keyword evidence="3" id="KW-1185">Reference proteome</keyword>
<dbReference type="InterPro" id="IPR041726">
    <property type="entry name" value="ACAD10_11_N"/>
</dbReference>
<comment type="caution">
    <text evidence="2">The sequence shown here is derived from an EMBL/GenBank/DDBJ whole genome shotgun (WGS) entry which is preliminary data.</text>
</comment>